<dbReference type="EMBL" id="RPEM01000001">
    <property type="protein sequence ID" value="TGD45333.1"/>
    <property type="molecule type" value="Genomic_DNA"/>
</dbReference>
<dbReference type="RefSeq" id="WP_135428714.1">
    <property type="nucleotide sequence ID" value="NZ_RPEM01000001.1"/>
</dbReference>
<feature type="domain" description="Type II secretion system protein GspF" evidence="7">
    <location>
        <begin position="191"/>
        <end position="319"/>
    </location>
</feature>
<dbReference type="InterPro" id="IPR018076">
    <property type="entry name" value="T2SS_GspF_dom"/>
</dbReference>
<evidence type="ECO:0000256" key="3">
    <source>
        <dbReference type="ARBA" id="ARBA00022692"/>
    </source>
</evidence>
<gene>
    <name evidence="8" type="ORF">EEB11_01920</name>
</gene>
<evidence type="ECO:0000313" key="8">
    <source>
        <dbReference type="EMBL" id="TGD45333.1"/>
    </source>
</evidence>
<accession>A0ABY2KRJ3</accession>
<reference evidence="8 9" key="1">
    <citation type="submission" date="2018-11" db="EMBL/GenBank/DDBJ databases">
        <title>Tabrizicola sp. isolated from sediment of alpine lake.</title>
        <authorList>
            <person name="Liu Z."/>
        </authorList>
    </citation>
    <scope>NUCLEOTIDE SEQUENCE [LARGE SCALE GENOMIC DNA]</scope>
    <source>
        <strain evidence="8 9">DRYC-M-16</strain>
    </source>
</reference>
<evidence type="ECO:0000256" key="6">
    <source>
        <dbReference type="SAM" id="Phobius"/>
    </source>
</evidence>
<keyword evidence="4 6" id="KW-1133">Transmembrane helix</keyword>
<name>A0ABY2KRJ3_9RHOB</name>
<feature type="transmembrane region" description="Helical" evidence="6">
    <location>
        <begin position="20"/>
        <end position="40"/>
    </location>
</feature>
<dbReference type="Pfam" id="PF00482">
    <property type="entry name" value="T2SSF"/>
    <property type="match status" value="1"/>
</dbReference>
<keyword evidence="2" id="KW-1003">Cell membrane</keyword>
<evidence type="ECO:0000259" key="7">
    <source>
        <dbReference type="Pfam" id="PF00482"/>
    </source>
</evidence>
<dbReference type="PANTHER" id="PTHR35007">
    <property type="entry name" value="INTEGRAL MEMBRANE PROTEIN-RELATED"/>
    <property type="match status" value="1"/>
</dbReference>
<feature type="transmembrane region" description="Helical" evidence="6">
    <location>
        <begin position="149"/>
        <end position="172"/>
    </location>
</feature>
<dbReference type="PANTHER" id="PTHR35007:SF2">
    <property type="entry name" value="PILUS ASSEMBLE PROTEIN"/>
    <property type="match status" value="1"/>
</dbReference>
<keyword evidence="5 6" id="KW-0472">Membrane</keyword>
<keyword evidence="3 6" id="KW-0812">Transmembrane</keyword>
<evidence type="ECO:0000313" key="9">
    <source>
        <dbReference type="Proteomes" id="UP000297741"/>
    </source>
</evidence>
<evidence type="ECO:0000256" key="2">
    <source>
        <dbReference type="ARBA" id="ARBA00022475"/>
    </source>
</evidence>
<evidence type="ECO:0000256" key="4">
    <source>
        <dbReference type="ARBA" id="ARBA00022989"/>
    </source>
</evidence>
<keyword evidence="9" id="KW-1185">Reference proteome</keyword>
<feature type="transmembrane region" description="Helical" evidence="6">
    <location>
        <begin position="109"/>
        <end position="129"/>
    </location>
</feature>
<feature type="transmembrane region" description="Helical" evidence="6">
    <location>
        <begin position="304"/>
        <end position="327"/>
    </location>
</feature>
<evidence type="ECO:0000256" key="5">
    <source>
        <dbReference type="ARBA" id="ARBA00023136"/>
    </source>
</evidence>
<organism evidence="8 9">
    <name type="scientific">Pseudotabrizicola sediminis</name>
    <dbReference type="NCBI Taxonomy" id="2486418"/>
    <lineage>
        <taxon>Bacteria</taxon>
        <taxon>Pseudomonadati</taxon>
        <taxon>Pseudomonadota</taxon>
        <taxon>Alphaproteobacteria</taxon>
        <taxon>Rhodobacterales</taxon>
        <taxon>Paracoccaceae</taxon>
        <taxon>Pseudotabrizicola</taxon>
    </lineage>
</organism>
<dbReference type="Proteomes" id="UP000297741">
    <property type="component" value="Unassembled WGS sequence"/>
</dbReference>
<sequence length="332" mass="36236">MFEALATHLQTAGLTPQMLIILGAGIGAMLVVFGLSGTLAGRDPVLRRMAAQGRRRPMVEDRGLLRYKSADPKGMMKTLIPADRKQRSEVERQLALAGFTGPHSVRNYYLLRLGLGIVLPTVLLALIWATRAGIVVLPQALDTRIGGWSQLHVFQILSALVAIGFFGPSIGLRSRVQERRRAIEESFPNALDLIQISVEAGLGFDASMIRVGNELEKTAPGIAEEMLAAQREIQAGKSRDRALLDMAARTGVDEVTAFANVVLQSMQFGTSISETLTTHASEMRRNREFCAQEMANKLPVKMSVVMASLMLPALLLLTLGPVVIRYLRFFAG</sequence>
<evidence type="ECO:0000256" key="1">
    <source>
        <dbReference type="ARBA" id="ARBA00004651"/>
    </source>
</evidence>
<comment type="subcellular location">
    <subcellularLocation>
        <location evidence="1">Cell membrane</location>
        <topology evidence="1">Multi-pass membrane protein</topology>
    </subcellularLocation>
</comment>
<protein>
    <submittedName>
        <fullName evidence="8">Type II secretion system F family protein</fullName>
    </submittedName>
</protein>
<proteinExistence type="predicted"/>
<comment type="caution">
    <text evidence="8">The sequence shown here is derived from an EMBL/GenBank/DDBJ whole genome shotgun (WGS) entry which is preliminary data.</text>
</comment>